<dbReference type="GO" id="GO:0050660">
    <property type="term" value="F:flavin adenine dinucleotide binding"/>
    <property type="evidence" value="ECO:0007669"/>
    <property type="project" value="InterPro"/>
</dbReference>
<dbReference type="EMBL" id="AP014568">
    <property type="protein sequence ID" value="BAO80993.1"/>
    <property type="molecule type" value="Genomic_DNA"/>
</dbReference>
<evidence type="ECO:0000313" key="12">
    <source>
        <dbReference type="Proteomes" id="UP000067461"/>
    </source>
</evidence>
<dbReference type="InterPro" id="IPR038770">
    <property type="entry name" value="Na+/solute_symporter_sf"/>
</dbReference>
<gene>
    <name evidence="11" type="ORF">SRAA_1139</name>
</gene>
<feature type="transmembrane region" description="Helical" evidence="9">
    <location>
        <begin position="164"/>
        <end position="182"/>
    </location>
</feature>
<sequence length="506" mass="53559">MLLSLDFLAIPLLIAAGLVFVSLLAGLFSVRLGFSFLVVFLIAGMLLGEDGPGGVAFKDFELAFWVGNVALAVILLDGGLRTQYRNFRTGLKPALWLATLGVVVTAALTGVAAHFLLGLSWPMALLLGAIVGSTDAAAVFALLKSSGVKLNERVAATLEIESGLNDPMAVYLTLALIGWVLLDAQNAGADMAWWWPLRDLALQFGWGAALGIGAGWAFALLLRRLTVWARPSGGVRALLLTSAGLSVFALTTWVGGSGFLAVYLFGVLVANRATQCVAPSLSAMDGFAWLAQASMFLLLGLLVTPSDALAALLPALGVVAVLMLLARPLSVWIILKPLRFDKREIAFISWVGLRGAVPIVLAIFPVMAGVEGAEIFISVALIVVMASLVLQGSTIPWSARRTGVVLPNHDDVALARQVYGDFEVPGNARMSDLCGFYGWPPVPDDHLDAAQWLTQALGRPPIEGDHANLGAAELSVRRMEDGEIVRVGIRLLRDPAAPDVEADPSD</sequence>
<evidence type="ECO:0000259" key="10">
    <source>
        <dbReference type="SMART" id="SM01091"/>
    </source>
</evidence>
<evidence type="ECO:0000256" key="3">
    <source>
        <dbReference type="ARBA" id="ARBA00022449"/>
    </source>
</evidence>
<evidence type="ECO:0000256" key="6">
    <source>
        <dbReference type="ARBA" id="ARBA00022989"/>
    </source>
</evidence>
<dbReference type="Pfam" id="PF00999">
    <property type="entry name" value="Na_H_Exchanger"/>
    <property type="match status" value="1"/>
</dbReference>
<keyword evidence="2" id="KW-0813">Transport</keyword>
<protein>
    <submittedName>
        <fullName evidence="11">NhaP-type Na+/H+ and K+/H+ antiporters with a unique C-terminal domain</fullName>
    </submittedName>
</protein>
<keyword evidence="3" id="KW-0050">Antiport</keyword>
<evidence type="ECO:0000256" key="8">
    <source>
        <dbReference type="ARBA" id="ARBA00023136"/>
    </source>
</evidence>
<feature type="transmembrane region" description="Helical" evidence="9">
    <location>
        <begin position="347"/>
        <end position="367"/>
    </location>
</feature>
<keyword evidence="7" id="KW-0406">Ion transport</keyword>
<evidence type="ECO:0000256" key="5">
    <source>
        <dbReference type="ARBA" id="ARBA00022692"/>
    </source>
</evidence>
<organism evidence="11 12">
    <name type="scientific">Serpentinimonas raichei</name>
    <dbReference type="NCBI Taxonomy" id="1458425"/>
    <lineage>
        <taxon>Bacteria</taxon>
        <taxon>Pseudomonadati</taxon>
        <taxon>Pseudomonadota</taxon>
        <taxon>Betaproteobacteria</taxon>
        <taxon>Burkholderiales</taxon>
        <taxon>Comamonadaceae</taxon>
        <taxon>Serpentinimonas</taxon>
    </lineage>
</organism>
<accession>A0A060NN83</accession>
<dbReference type="SMART" id="SM01091">
    <property type="entry name" value="CorC_HlyC"/>
    <property type="match status" value="1"/>
</dbReference>
<evidence type="ECO:0000256" key="1">
    <source>
        <dbReference type="ARBA" id="ARBA00004651"/>
    </source>
</evidence>
<dbReference type="GO" id="GO:0005886">
    <property type="term" value="C:plasma membrane"/>
    <property type="evidence" value="ECO:0007669"/>
    <property type="project" value="UniProtKB-SubCell"/>
</dbReference>
<feature type="transmembrane region" description="Helical" evidence="9">
    <location>
        <begin position="12"/>
        <end position="42"/>
    </location>
</feature>
<dbReference type="HOGENOM" id="CLU_005912_9_2_4"/>
<feature type="transmembrane region" description="Helical" evidence="9">
    <location>
        <begin position="286"/>
        <end position="303"/>
    </location>
</feature>
<feature type="transmembrane region" description="Helical" evidence="9">
    <location>
        <begin position="62"/>
        <end position="82"/>
    </location>
</feature>
<evidence type="ECO:0000256" key="9">
    <source>
        <dbReference type="SAM" id="Phobius"/>
    </source>
</evidence>
<keyword evidence="6 9" id="KW-1133">Transmembrane helix</keyword>
<dbReference type="KEGG" id="cbaa:SRAA_1139"/>
<keyword evidence="12" id="KW-1185">Reference proteome</keyword>
<dbReference type="PANTHER" id="PTHR32507">
    <property type="entry name" value="NA(+)/H(+) ANTIPORTER 1"/>
    <property type="match status" value="1"/>
</dbReference>
<dbReference type="RefSeq" id="WP_045475727.1">
    <property type="nucleotide sequence ID" value="NZ_AP014568.1"/>
</dbReference>
<keyword evidence="5 9" id="KW-0812">Transmembrane</keyword>
<evidence type="ECO:0000256" key="2">
    <source>
        <dbReference type="ARBA" id="ARBA00022448"/>
    </source>
</evidence>
<dbReference type="InterPro" id="IPR036318">
    <property type="entry name" value="FAD-bd_PCMH-like_sf"/>
</dbReference>
<dbReference type="STRING" id="1458425.SRAA_1139"/>
<feature type="transmembrane region" description="Helical" evidence="9">
    <location>
        <begin position="123"/>
        <end position="143"/>
    </location>
</feature>
<feature type="domain" description="Transporter-associated" evidence="10">
    <location>
        <begin position="415"/>
        <end position="493"/>
    </location>
</feature>
<dbReference type="InterPro" id="IPR005170">
    <property type="entry name" value="Transptr-assoc_dom"/>
</dbReference>
<proteinExistence type="predicted"/>
<dbReference type="OrthoDB" id="9810759at2"/>
<reference evidence="11 12" key="1">
    <citation type="journal article" date="2014" name="Nat. Commun.">
        <title>Physiological and genomic features of highly alkaliphilic hydrogen-utilizing Betaproteobacteria from a continental serpentinizing site.</title>
        <authorList>
            <person name="Suzuki S."/>
            <person name="Kuenen J.G."/>
            <person name="Schipper K."/>
            <person name="van der Velde S."/>
            <person name="Ishii S."/>
            <person name="Wu A."/>
            <person name="Sorokin D.Y."/>
            <person name="Tenney A."/>
            <person name="Meng X.Y."/>
            <person name="Morrill P.L."/>
            <person name="Kamagata Y."/>
            <person name="Muyzer G."/>
            <person name="Nealson K.H."/>
        </authorList>
    </citation>
    <scope>NUCLEOTIDE SEQUENCE [LARGE SCALE GENOMIC DNA]</scope>
    <source>
        <strain evidence="11 12">A1</strain>
    </source>
</reference>
<keyword evidence="8 9" id="KW-0472">Membrane</keyword>
<keyword evidence="4" id="KW-1003">Cell membrane</keyword>
<comment type="subcellular location">
    <subcellularLocation>
        <location evidence="1">Cell membrane</location>
        <topology evidence="1">Multi-pass membrane protein</topology>
    </subcellularLocation>
</comment>
<dbReference type="NCBIfam" id="NF003716">
    <property type="entry name" value="PRK05326.1-3"/>
    <property type="match status" value="1"/>
</dbReference>
<dbReference type="InterPro" id="IPR006153">
    <property type="entry name" value="Cation/H_exchanger_TM"/>
</dbReference>
<dbReference type="GO" id="GO:0015297">
    <property type="term" value="F:antiporter activity"/>
    <property type="evidence" value="ECO:0007669"/>
    <property type="project" value="UniProtKB-KW"/>
</dbReference>
<dbReference type="PANTHER" id="PTHR32507:SF7">
    <property type="entry name" value="K(+)_H(+) ANTIPORTER NHAP2"/>
    <property type="match status" value="1"/>
</dbReference>
<dbReference type="AlphaFoldDB" id="A0A060NN83"/>
<dbReference type="GO" id="GO:1902600">
    <property type="term" value="P:proton transmembrane transport"/>
    <property type="evidence" value="ECO:0007669"/>
    <property type="project" value="InterPro"/>
</dbReference>
<dbReference type="SUPFAM" id="SSF56176">
    <property type="entry name" value="FAD-binding/transporter-associated domain-like"/>
    <property type="match status" value="1"/>
</dbReference>
<dbReference type="Proteomes" id="UP000067461">
    <property type="component" value="Chromosome"/>
</dbReference>
<name>A0A060NN83_9BURK</name>
<feature type="transmembrane region" description="Helical" evidence="9">
    <location>
        <begin position="94"/>
        <end position="117"/>
    </location>
</feature>
<feature type="transmembrane region" description="Helical" evidence="9">
    <location>
        <begin position="373"/>
        <end position="391"/>
    </location>
</feature>
<evidence type="ECO:0000256" key="4">
    <source>
        <dbReference type="ARBA" id="ARBA00022475"/>
    </source>
</evidence>
<feature type="transmembrane region" description="Helical" evidence="9">
    <location>
        <begin position="202"/>
        <end position="222"/>
    </location>
</feature>
<dbReference type="Pfam" id="PF03471">
    <property type="entry name" value="CorC_HlyC"/>
    <property type="match status" value="1"/>
</dbReference>
<evidence type="ECO:0000313" key="11">
    <source>
        <dbReference type="EMBL" id="BAO80993.1"/>
    </source>
</evidence>
<dbReference type="NCBIfam" id="NF003715">
    <property type="entry name" value="PRK05326.1-2"/>
    <property type="match status" value="1"/>
</dbReference>
<dbReference type="Gene3D" id="1.20.1530.20">
    <property type="match status" value="1"/>
</dbReference>
<feature type="transmembrane region" description="Helical" evidence="9">
    <location>
        <begin position="309"/>
        <end position="335"/>
    </location>
</feature>
<evidence type="ECO:0000256" key="7">
    <source>
        <dbReference type="ARBA" id="ARBA00023065"/>
    </source>
</evidence>